<evidence type="ECO:0000256" key="1">
    <source>
        <dbReference type="SAM" id="Phobius"/>
    </source>
</evidence>
<dbReference type="Proteomes" id="UP000640426">
    <property type="component" value="Unassembled WGS sequence"/>
</dbReference>
<keyword evidence="1" id="KW-0472">Membrane</keyword>
<feature type="transmembrane region" description="Helical" evidence="1">
    <location>
        <begin position="21"/>
        <end position="45"/>
    </location>
</feature>
<feature type="transmembrane region" description="Helical" evidence="1">
    <location>
        <begin position="95"/>
        <end position="113"/>
    </location>
</feature>
<gene>
    <name evidence="2" type="ORF">JAO74_03825</name>
</gene>
<accession>A0ABS0XMF9</accession>
<organism evidence="2 3">
    <name type="scientific">Sphingomonas mollis</name>
    <dbReference type="NCBI Taxonomy" id="2795726"/>
    <lineage>
        <taxon>Bacteria</taxon>
        <taxon>Pseudomonadati</taxon>
        <taxon>Pseudomonadota</taxon>
        <taxon>Alphaproteobacteria</taxon>
        <taxon>Sphingomonadales</taxon>
        <taxon>Sphingomonadaceae</taxon>
        <taxon>Sphingomonas</taxon>
    </lineage>
</organism>
<reference evidence="3" key="1">
    <citation type="submission" date="2020-12" db="EMBL/GenBank/DDBJ databases">
        <title>Hymenobacter sp.</title>
        <authorList>
            <person name="Kim M.K."/>
        </authorList>
    </citation>
    <scope>NUCLEOTIDE SEQUENCE [LARGE SCALE GENOMIC DNA]</scope>
    <source>
        <strain evidence="3">BT553</strain>
    </source>
</reference>
<feature type="transmembrane region" description="Helical" evidence="1">
    <location>
        <begin position="57"/>
        <end position="75"/>
    </location>
</feature>
<evidence type="ECO:0000313" key="2">
    <source>
        <dbReference type="EMBL" id="MBJ6120918.1"/>
    </source>
</evidence>
<sequence length="114" mass="12548">MPSDPRPFRTRAALLDQRICRLICPIAAGMVGVCLTGIGLLHVVVSVKRHGSIADDLLSFDALLFLFATLSSYFALRGGSERRLHWLERIADHSFIVAMVLLTGACFIITYTVT</sequence>
<comment type="caution">
    <text evidence="2">The sequence shown here is derived from an EMBL/GenBank/DDBJ whole genome shotgun (WGS) entry which is preliminary data.</text>
</comment>
<name>A0ABS0XMF9_9SPHN</name>
<keyword evidence="1" id="KW-1133">Transmembrane helix</keyword>
<keyword evidence="3" id="KW-1185">Reference proteome</keyword>
<evidence type="ECO:0000313" key="3">
    <source>
        <dbReference type="Proteomes" id="UP000640426"/>
    </source>
</evidence>
<dbReference type="EMBL" id="JAELXS010000002">
    <property type="protein sequence ID" value="MBJ6120918.1"/>
    <property type="molecule type" value="Genomic_DNA"/>
</dbReference>
<proteinExistence type="predicted"/>
<protein>
    <submittedName>
        <fullName evidence="2">Uncharacterized protein</fullName>
    </submittedName>
</protein>
<keyword evidence="1" id="KW-0812">Transmembrane</keyword>